<evidence type="ECO:0000256" key="5">
    <source>
        <dbReference type="SAM" id="Phobius"/>
    </source>
</evidence>
<comment type="caution">
    <text evidence="7">The sequence shown here is derived from an EMBL/GenBank/DDBJ whole genome shotgun (WGS) entry which is preliminary data.</text>
</comment>
<evidence type="ECO:0000313" key="7">
    <source>
        <dbReference type="EMBL" id="NYI04175.1"/>
    </source>
</evidence>
<dbReference type="InterPro" id="IPR036922">
    <property type="entry name" value="Rieske_2Fe-2S_sf"/>
</dbReference>
<dbReference type="PANTHER" id="PTHR21496:SF23">
    <property type="entry name" value="3-PHENYLPROPIONATE_CINNAMIC ACID DIOXYGENASE FERREDOXIN SUBUNIT"/>
    <property type="match status" value="1"/>
</dbReference>
<dbReference type="Gene3D" id="2.102.10.10">
    <property type="entry name" value="Rieske [2Fe-2S] iron-sulphur domain"/>
    <property type="match status" value="1"/>
</dbReference>
<dbReference type="GO" id="GO:0051537">
    <property type="term" value="F:2 iron, 2 sulfur cluster binding"/>
    <property type="evidence" value="ECO:0007669"/>
    <property type="project" value="UniProtKB-KW"/>
</dbReference>
<keyword evidence="4" id="KW-0411">Iron-sulfur</keyword>
<name>A0A852ZQZ7_9ACTN</name>
<keyword evidence="3" id="KW-0408">Iron</keyword>
<dbReference type="Pfam" id="PF00355">
    <property type="entry name" value="Rieske"/>
    <property type="match status" value="1"/>
</dbReference>
<dbReference type="SUPFAM" id="SSF50022">
    <property type="entry name" value="ISP domain"/>
    <property type="match status" value="1"/>
</dbReference>
<sequence length="290" mass="30604">MVNFTDMFTGATRWERAQVLDPAVAKVRGWVRAVPLGQRTRDVLHGVPLGHALHPALVQLPIGAWMSAAALDLSRRPEHSDAARRLVGLGVLAAAPAAVAGWVDWAEQHQPQLRVGLVHASTNGLAISLYAASYLARRAGRGPLGRVLAMAGLTAVSLGGMIGGHLVSRQASGVNHAEEVPYVVPGGWQDLGPLADLAEDRPERRMLGETALLVVRHGEQASVLAGRCSHLSGPLPDGELDVADGCVTCPWHGSTFRLADGAVVSGPAIAPQPVFQTRVVDGRLEVRLPE</sequence>
<reference evidence="7 8" key="1">
    <citation type="submission" date="2020-07" db="EMBL/GenBank/DDBJ databases">
        <title>Sequencing the genomes of 1000 actinobacteria strains.</title>
        <authorList>
            <person name="Klenk H.-P."/>
        </authorList>
    </citation>
    <scope>NUCLEOTIDE SEQUENCE [LARGE SCALE GENOMIC DNA]</scope>
    <source>
        <strain evidence="7 8">DSM 42178</strain>
    </source>
</reference>
<dbReference type="Pfam" id="PF09990">
    <property type="entry name" value="DUF2231"/>
    <property type="match status" value="1"/>
</dbReference>
<keyword evidence="5" id="KW-0472">Membrane</keyword>
<dbReference type="GO" id="GO:0004497">
    <property type="term" value="F:monooxygenase activity"/>
    <property type="evidence" value="ECO:0007669"/>
    <property type="project" value="UniProtKB-ARBA"/>
</dbReference>
<dbReference type="PANTHER" id="PTHR21496">
    <property type="entry name" value="FERREDOXIN-RELATED"/>
    <property type="match status" value="1"/>
</dbReference>
<dbReference type="InterPro" id="IPR019251">
    <property type="entry name" value="DUF2231_TM"/>
</dbReference>
<feature type="transmembrane region" description="Helical" evidence="5">
    <location>
        <begin position="86"/>
        <end position="103"/>
    </location>
</feature>
<dbReference type="PROSITE" id="PS51296">
    <property type="entry name" value="RIESKE"/>
    <property type="match status" value="1"/>
</dbReference>
<organism evidence="7 8">
    <name type="scientific">Allostreptomyces psammosilenae</name>
    <dbReference type="NCBI Taxonomy" id="1892865"/>
    <lineage>
        <taxon>Bacteria</taxon>
        <taxon>Bacillati</taxon>
        <taxon>Actinomycetota</taxon>
        <taxon>Actinomycetes</taxon>
        <taxon>Kitasatosporales</taxon>
        <taxon>Streptomycetaceae</taxon>
        <taxon>Allostreptomyces</taxon>
    </lineage>
</organism>
<dbReference type="AlphaFoldDB" id="A0A852ZQZ7"/>
<dbReference type="GO" id="GO:0016705">
    <property type="term" value="F:oxidoreductase activity, acting on paired donors, with incorporation or reduction of molecular oxygen"/>
    <property type="evidence" value="ECO:0007669"/>
    <property type="project" value="UniProtKB-ARBA"/>
</dbReference>
<dbReference type="Proteomes" id="UP000567795">
    <property type="component" value="Unassembled WGS sequence"/>
</dbReference>
<feature type="domain" description="Rieske" evidence="6">
    <location>
        <begin position="189"/>
        <end position="286"/>
    </location>
</feature>
<evidence type="ECO:0000313" key="8">
    <source>
        <dbReference type="Proteomes" id="UP000567795"/>
    </source>
</evidence>
<evidence type="ECO:0000256" key="2">
    <source>
        <dbReference type="ARBA" id="ARBA00022723"/>
    </source>
</evidence>
<keyword evidence="5" id="KW-0812">Transmembrane</keyword>
<proteinExistence type="predicted"/>
<feature type="transmembrane region" description="Helical" evidence="5">
    <location>
        <begin position="147"/>
        <end position="167"/>
    </location>
</feature>
<dbReference type="RefSeq" id="WP_179813112.1">
    <property type="nucleotide sequence ID" value="NZ_JACBZD010000001.1"/>
</dbReference>
<dbReference type="GO" id="GO:0046872">
    <property type="term" value="F:metal ion binding"/>
    <property type="evidence" value="ECO:0007669"/>
    <property type="project" value="UniProtKB-KW"/>
</dbReference>
<gene>
    <name evidence="7" type="ORF">FHU37_001118</name>
</gene>
<keyword evidence="5" id="KW-1133">Transmembrane helix</keyword>
<dbReference type="InterPro" id="IPR017941">
    <property type="entry name" value="Rieske_2Fe-2S"/>
</dbReference>
<evidence type="ECO:0000256" key="1">
    <source>
        <dbReference type="ARBA" id="ARBA00022714"/>
    </source>
</evidence>
<accession>A0A852ZQZ7</accession>
<dbReference type="EMBL" id="JACBZD010000001">
    <property type="protein sequence ID" value="NYI04175.1"/>
    <property type="molecule type" value="Genomic_DNA"/>
</dbReference>
<protein>
    <submittedName>
        <fullName evidence="7">Nitrite reductase/ring-hydroxylating ferredoxin subunit/uncharacterized membrane protein</fullName>
    </submittedName>
</protein>
<keyword evidence="8" id="KW-1185">Reference proteome</keyword>
<keyword evidence="1" id="KW-0001">2Fe-2S</keyword>
<dbReference type="CDD" id="cd03467">
    <property type="entry name" value="Rieske"/>
    <property type="match status" value="1"/>
</dbReference>
<evidence type="ECO:0000256" key="3">
    <source>
        <dbReference type="ARBA" id="ARBA00023004"/>
    </source>
</evidence>
<keyword evidence="2" id="KW-0479">Metal-binding</keyword>
<evidence type="ECO:0000259" key="6">
    <source>
        <dbReference type="PROSITE" id="PS51296"/>
    </source>
</evidence>
<evidence type="ECO:0000256" key="4">
    <source>
        <dbReference type="ARBA" id="ARBA00023014"/>
    </source>
</evidence>
<feature type="transmembrane region" description="Helical" evidence="5">
    <location>
        <begin position="115"/>
        <end position="135"/>
    </location>
</feature>